<dbReference type="GO" id="GO:0030288">
    <property type="term" value="C:outer membrane-bounded periplasmic space"/>
    <property type="evidence" value="ECO:0007669"/>
    <property type="project" value="InterPro"/>
</dbReference>
<dbReference type="InterPro" id="IPR004682">
    <property type="entry name" value="TRAP_DctP"/>
</dbReference>
<dbReference type="InterPro" id="IPR038404">
    <property type="entry name" value="TRAP_DctP_sf"/>
</dbReference>
<evidence type="ECO:0000256" key="3">
    <source>
        <dbReference type="ARBA" id="ARBA00022729"/>
    </source>
</evidence>
<sequence length="359" mass="39631">MRGIERGFTKNKKLMNIAKMSLLSLALLFPLAGCGGNEASSTEAAKGDSDAGYQKLSIKLSHVASDNTPKGLAALKFKELVESESGGNIEVKVYPSGQLYGDNDEIEAVQANNVQIIIPSAAKLSGFEETFEIFDLPFMFKNEEHLRAFEDGEGGQELLATLDEYGMKGLSFWPNGFKHITNNKVAVDDPSDVKGLKVRTHGGQIINEVYETMGASSTKIAFNETYQALQLGTIDGQENSIVNIETQKYGEVQNHLTLTSHARSEYAVVTNKQWWDGLEPKTQELLTKAMKEATNEGRNQVEKLETEAIEKIKSEGKMAIVELTDEQKEAFKQAIQPVFDKWAQKMNQDIINKAIEAGN</sequence>
<comment type="caution">
    <text evidence="5">The sequence shown here is derived from an EMBL/GenBank/DDBJ whole genome shotgun (WGS) entry which is preliminary data.</text>
</comment>
<dbReference type="GO" id="GO:0055085">
    <property type="term" value="P:transmembrane transport"/>
    <property type="evidence" value="ECO:0007669"/>
    <property type="project" value="InterPro"/>
</dbReference>
<dbReference type="NCBIfam" id="NF037995">
    <property type="entry name" value="TRAP_S1"/>
    <property type="match status" value="1"/>
</dbReference>
<dbReference type="NCBIfam" id="TIGR00787">
    <property type="entry name" value="dctP"/>
    <property type="match status" value="1"/>
</dbReference>
<dbReference type="InterPro" id="IPR018389">
    <property type="entry name" value="DctP_fam"/>
</dbReference>
<evidence type="ECO:0000256" key="2">
    <source>
        <dbReference type="ARBA" id="ARBA00022448"/>
    </source>
</evidence>
<dbReference type="PANTHER" id="PTHR33376">
    <property type="match status" value="1"/>
</dbReference>
<organism evidence="5 6">
    <name type="scientific">Schinkia azotoformans LMG 9581</name>
    <dbReference type="NCBI Taxonomy" id="1131731"/>
    <lineage>
        <taxon>Bacteria</taxon>
        <taxon>Bacillati</taxon>
        <taxon>Bacillota</taxon>
        <taxon>Bacilli</taxon>
        <taxon>Bacillales</taxon>
        <taxon>Bacillaceae</taxon>
        <taxon>Calidifontibacillus/Schinkia group</taxon>
        <taxon>Schinkia</taxon>
    </lineage>
</organism>
<evidence type="ECO:0000313" key="5">
    <source>
        <dbReference type="EMBL" id="EKN67907.1"/>
    </source>
</evidence>
<evidence type="ECO:0000256" key="4">
    <source>
        <dbReference type="SAM" id="SignalP"/>
    </source>
</evidence>
<keyword evidence="6" id="KW-1185">Reference proteome</keyword>
<dbReference type="GeneID" id="89468002"/>
<dbReference type="EMBL" id="AJLR01000044">
    <property type="protein sequence ID" value="EKN67907.1"/>
    <property type="molecule type" value="Genomic_DNA"/>
</dbReference>
<keyword evidence="2" id="KW-0813">Transport</keyword>
<dbReference type="PANTHER" id="PTHR33376:SF7">
    <property type="entry name" value="C4-DICARBOXYLATE-BINDING PROTEIN DCTB"/>
    <property type="match status" value="1"/>
</dbReference>
<accession>K6D5V9</accession>
<name>K6D5V9_SCHAZ</name>
<comment type="similarity">
    <text evidence="1">Belongs to the bacterial solute-binding protein 7 family.</text>
</comment>
<feature type="signal peptide" evidence="4">
    <location>
        <begin position="1"/>
        <end position="35"/>
    </location>
</feature>
<keyword evidence="3 4" id="KW-0732">Signal</keyword>
<dbReference type="STRING" id="1131731.BAZO_06829"/>
<gene>
    <name evidence="5" type="ORF">BAZO_06829</name>
</gene>
<dbReference type="Pfam" id="PF03480">
    <property type="entry name" value="DctP"/>
    <property type="match status" value="1"/>
</dbReference>
<evidence type="ECO:0000256" key="1">
    <source>
        <dbReference type="ARBA" id="ARBA00009023"/>
    </source>
</evidence>
<dbReference type="PATRIC" id="fig|1131731.3.peg.1430"/>
<dbReference type="PIRSF" id="PIRSF006470">
    <property type="entry name" value="DctB"/>
    <property type="match status" value="1"/>
</dbReference>
<dbReference type="Gene3D" id="3.40.190.170">
    <property type="entry name" value="Bacterial extracellular solute-binding protein, family 7"/>
    <property type="match status" value="1"/>
</dbReference>
<feature type="chain" id="PRO_5038541445" evidence="4">
    <location>
        <begin position="36"/>
        <end position="359"/>
    </location>
</feature>
<dbReference type="AlphaFoldDB" id="K6D5V9"/>
<proteinExistence type="inferred from homology"/>
<dbReference type="RefSeq" id="WP_003330598.1">
    <property type="nucleotide sequence ID" value="NZ_AJLR01000044.1"/>
</dbReference>
<dbReference type="Proteomes" id="UP000006315">
    <property type="component" value="Unassembled WGS sequence"/>
</dbReference>
<protein>
    <submittedName>
        <fullName evidence="5">TRAP dicarboxylate transporter subunit DctP</fullName>
    </submittedName>
</protein>
<evidence type="ECO:0000313" key="6">
    <source>
        <dbReference type="Proteomes" id="UP000006315"/>
    </source>
</evidence>
<reference evidence="5 6" key="1">
    <citation type="journal article" date="2012" name="Front. Microbiol.">
        <title>Redundancy and modularity in membrane-associated dissimilatory nitrate reduction in Bacillus.</title>
        <authorList>
            <person name="Heylen K."/>
            <person name="Keltjens J."/>
        </authorList>
    </citation>
    <scope>NUCLEOTIDE SEQUENCE [LARGE SCALE GENOMIC DNA]</scope>
    <source>
        <strain evidence="5 6">LMG 9581</strain>
    </source>
</reference>